<evidence type="ECO:0000259" key="7">
    <source>
        <dbReference type="Pfam" id="PF01035"/>
    </source>
</evidence>
<dbReference type="Gene3D" id="1.10.10.10">
    <property type="entry name" value="Winged helix-like DNA-binding domain superfamily/Winged helix DNA-binding domain"/>
    <property type="match status" value="1"/>
</dbReference>
<evidence type="ECO:0000256" key="5">
    <source>
        <dbReference type="ARBA" id="ARBA00023204"/>
    </source>
</evidence>
<accession>A0A0W0R2L4</accession>
<dbReference type="OrthoDB" id="9802228at2"/>
<keyword evidence="4" id="KW-0227">DNA damage</keyword>
<evidence type="ECO:0000256" key="4">
    <source>
        <dbReference type="ARBA" id="ARBA00022763"/>
    </source>
</evidence>
<keyword evidence="3 8" id="KW-0808">Transferase</keyword>
<dbReference type="Proteomes" id="UP000054859">
    <property type="component" value="Unassembled WGS sequence"/>
</dbReference>
<sequence length="151" mass="16788">MLIVSIFKTPWGSLEVGHDEQHIHQALFVNKPPSSTKSPFCKLIQTELDCYLQNAKHRFQLPLKPKGSGFQQSVWGALLVIPSGRTLTYGELALQLQTSPRAIGQACKTNPITLFIPCHRIVAKIDIGGYMGQEKAINYKMGLLNHEGSFL</sequence>
<dbReference type="GO" id="GO:0032259">
    <property type="term" value="P:methylation"/>
    <property type="evidence" value="ECO:0007669"/>
    <property type="project" value="UniProtKB-KW"/>
</dbReference>
<evidence type="ECO:0000256" key="6">
    <source>
        <dbReference type="ARBA" id="ARBA00049348"/>
    </source>
</evidence>
<dbReference type="SUPFAM" id="SSF53155">
    <property type="entry name" value="Methylated DNA-protein cysteine methyltransferase domain"/>
    <property type="match status" value="1"/>
</dbReference>
<gene>
    <name evidence="8" type="ORF">Lade_1457</name>
</gene>
<dbReference type="Pfam" id="PF01035">
    <property type="entry name" value="DNA_binding_1"/>
    <property type="match status" value="1"/>
</dbReference>
<dbReference type="InterPro" id="IPR036631">
    <property type="entry name" value="MGMT_N_sf"/>
</dbReference>
<evidence type="ECO:0000256" key="2">
    <source>
        <dbReference type="ARBA" id="ARBA00022603"/>
    </source>
</evidence>
<dbReference type="InterPro" id="IPR036217">
    <property type="entry name" value="MethylDNA_cys_MeTrfase_DNAb"/>
</dbReference>
<keyword evidence="5" id="KW-0234">DNA repair</keyword>
<dbReference type="PANTHER" id="PTHR10815:SF13">
    <property type="entry name" value="METHYLATED-DNA--PROTEIN-CYSTEINE METHYLTRANSFERASE"/>
    <property type="match status" value="1"/>
</dbReference>
<dbReference type="NCBIfam" id="TIGR00589">
    <property type="entry name" value="ogt"/>
    <property type="match status" value="1"/>
</dbReference>
<comment type="caution">
    <text evidence="8">The sequence shown here is derived from an EMBL/GenBank/DDBJ whole genome shotgun (WGS) entry which is preliminary data.</text>
</comment>
<dbReference type="InterPro" id="IPR014048">
    <property type="entry name" value="MethylDNA_cys_MeTrfase_DNA-bd"/>
</dbReference>
<evidence type="ECO:0000256" key="3">
    <source>
        <dbReference type="ARBA" id="ARBA00022679"/>
    </source>
</evidence>
<keyword evidence="2 8" id="KW-0489">Methyltransferase</keyword>
<feature type="domain" description="Methylated-DNA-[protein]-cysteine S-methyltransferase DNA binding" evidence="7">
    <location>
        <begin position="70"/>
        <end position="148"/>
    </location>
</feature>
<evidence type="ECO:0000313" key="9">
    <source>
        <dbReference type="Proteomes" id="UP000054859"/>
    </source>
</evidence>
<evidence type="ECO:0000313" key="8">
    <source>
        <dbReference type="EMBL" id="KTC65274.1"/>
    </source>
</evidence>
<organism evidence="8 9">
    <name type="scientific">Legionella adelaidensis</name>
    <dbReference type="NCBI Taxonomy" id="45056"/>
    <lineage>
        <taxon>Bacteria</taxon>
        <taxon>Pseudomonadati</taxon>
        <taxon>Pseudomonadota</taxon>
        <taxon>Gammaproteobacteria</taxon>
        <taxon>Legionellales</taxon>
        <taxon>Legionellaceae</taxon>
        <taxon>Legionella</taxon>
    </lineage>
</organism>
<dbReference type="InterPro" id="IPR036388">
    <property type="entry name" value="WH-like_DNA-bd_sf"/>
</dbReference>
<dbReference type="PANTHER" id="PTHR10815">
    <property type="entry name" value="METHYLATED-DNA--PROTEIN-CYSTEINE METHYLTRANSFERASE"/>
    <property type="match status" value="1"/>
</dbReference>
<dbReference type="STRING" id="45056.Lade_1457"/>
<dbReference type="RefSeq" id="WP_058462537.1">
    <property type="nucleotide sequence ID" value="NZ_CAAAHS010000012.1"/>
</dbReference>
<reference evidence="8 9" key="1">
    <citation type="submission" date="2015-11" db="EMBL/GenBank/DDBJ databases">
        <title>Identification of large and diverse effector repertoires of 38 Legionella species.</title>
        <authorList>
            <person name="Burstein D."/>
            <person name="Amaro F."/>
            <person name="Zusman T."/>
            <person name="Lifshitz Z."/>
            <person name="Cohen O."/>
            <person name="Gilbert J.A."/>
            <person name="Pupko T."/>
            <person name="Shuman H.A."/>
            <person name="Segal G."/>
        </authorList>
    </citation>
    <scope>NUCLEOTIDE SEQUENCE [LARGE SCALE GENOMIC DNA]</scope>
    <source>
        <strain evidence="8 9">1762-AUS-E</strain>
    </source>
</reference>
<dbReference type="CDD" id="cd06445">
    <property type="entry name" value="ATase"/>
    <property type="match status" value="1"/>
</dbReference>
<proteinExistence type="predicted"/>
<dbReference type="AlphaFoldDB" id="A0A0W0R2L4"/>
<dbReference type="PROSITE" id="PS00374">
    <property type="entry name" value="MGMT"/>
    <property type="match status" value="1"/>
</dbReference>
<evidence type="ECO:0000256" key="1">
    <source>
        <dbReference type="ARBA" id="ARBA00001286"/>
    </source>
</evidence>
<dbReference type="EMBL" id="LNKA01000005">
    <property type="protein sequence ID" value="KTC65274.1"/>
    <property type="molecule type" value="Genomic_DNA"/>
</dbReference>
<dbReference type="GO" id="GO:0003908">
    <property type="term" value="F:methylated-DNA-[protein]-cysteine S-methyltransferase activity"/>
    <property type="evidence" value="ECO:0007669"/>
    <property type="project" value="UniProtKB-EC"/>
</dbReference>
<dbReference type="InterPro" id="IPR001497">
    <property type="entry name" value="MethylDNA_cys_MeTrfase_AS"/>
</dbReference>
<dbReference type="GO" id="GO:0006281">
    <property type="term" value="P:DNA repair"/>
    <property type="evidence" value="ECO:0007669"/>
    <property type="project" value="UniProtKB-KW"/>
</dbReference>
<keyword evidence="9" id="KW-1185">Reference proteome</keyword>
<name>A0A0W0R2L4_9GAMM</name>
<dbReference type="SUPFAM" id="SSF46767">
    <property type="entry name" value="Methylated DNA-protein cysteine methyltransferase, C-terminal domain"/>
    <property type="match status" value="1"/>
</dbReference>
<protein>
    <submittedName>
        <fullName evidence="8">Methylated DNA protein cysteine S-methyltransferase</fullName>
    </submittedName>
</protein>
<comment type="catalytic activity">
    <reaction evidence="1">
        <text>a 4-O-methyl-thymidine in DNA + L-cysteinyl-[protein] = a thymidine in DNA + S-methyl-L-cysteinyl-[protein]</text>
        <dbReference type="Rhea" id="RHEA:53428"/>
        <dbReference type="Rhea" id="RHEA-COMP:10131"/>
        <dbReference type="Rhea" id="RHEA-COMP:10132"/>
        <dbReference type="Rhea" id="RHEA-COMP:13555"/>
        <dbReference type="Rhea" id="RHEA-COMP:13556"/>
        <dbReference type="ChEBI" id="CHEBI:29950"/>
        <dbReference type="ChEBI" id="CHEBI:82612"/>
        <dbReference type="ChEBI" id="CHEBI:137386"/>
        <dbReference type="ChEBI" id="CHEBI:137387"/>
        <dbReference type="EC" id="2.1.1.63"/>
    </reaction>
</comment>
<comment type="catalytic activity">
    <reaction evidence="6">
        <text>a 6-O-methyl-2'-deoxyguanosine in DNA + L-cysteinyl-[protein] = S-methyl-L-cysteinyl-[protein] + a 2'-deoxyguanosine in DNA</text>
        <dbReference type="Rhea" id="RHEA:24000"/>
        <dbReference type="Rhea" id="RHEA-COMP:10131"/>
        <dbReference type="Rhea" id="RHEA-COMP:10132"/>
        <dbReference type="Rhea" id="RHEA-COMP:11367"/>
        <dbReference type="Rhea" id="RHEA-COMP:11368"/>
        <dbReference type="ChEBI" id="CHEBI:29950"/>
        <dbReference type="ChEBI" id="CHEBI:82612"/>
        <dbReference type="ChEBI" id="CHEBI:85445"/>
        <dbReference type="ChEBI" id="CHEBI:85448"/>
        <dbReference type="EC" id="2.1.1.63"/>
    </reaction>
</comment>
<dbReference type="PATRIC" id="fig|45056.6.peg.1505"/>